<protein>
    <submittedName>
        <fullName evidence="2">Retrovirus-related Pol polyprotein from transposon TNT 1-94</fullName>
    </submittedName>
</protein>
<feature type="domain" description="Reverse transcriptase Ty1/copia-type" evidence="1">
    <location>
        <begin position="55"/>
        <end position="183"/>
    </location>
</feature>
<accession>A0A699GKW8</accession>
<organism evidence="2">
    <name type="scientific">Tanacetum cinerariifolium</name>
    <name type="common">Dalmatian daisy</name>
    <name type="synonym">Chrysanthemum cinerariifolium</name>
    <dbReference type="NCBI Taxonomy" id="118510"/>
    <lineage>
        <taxon>Eukaryota</taxon>
        <taxon>Viridiplantae</taxon>
        <taxon>Streptophyta</taxon>
        <taxon>Embryophyta</taxon>
        <taxon>Tracheophyta</taxon>
        <taxon>Spermatophyta</taxon>
        <taxon>Magnoliopsida</taxon>
        <taxon>eudicotyledons</taxon>
        <taxon>Gunneridae</taxon>
        <taxon>Pentapetalae</taxon>
        <taxon>asterids</taxon>
        <taxon>campanulids</taxon>
        <taxon>Asterales</taxon>
        <taxon>Asteraceae</taxon>
        <taxon>Asteroideae</taxon>
        <taxon>Anthemideae</taxon>
        <taxon>Anthemidinae</taxon>
        <taxon>Tanacetum</taxon>
    </lineage>
</organism>
<name>A0A699GKW8_TANCI</name>
<proteinExistence type="predicted"/>
<sequence length="494" mass="56031">MLTRSMAAKHTAASVSECLFADFLFEIEPKKVSEALKHPRWVDAIQEEPNQFYKNKVWTLVPLFYRKIAIGSKWVLRNKKDEHGVTTKNKARHVAQGYSQEEEIDYDETFKPLARMEAIRIFPAFTKYMNFIFFHMDVKSVILNGKLKEVYVKQPSGFKSSEFHDYVCKLDKALYGQKQALKACSSVKTPMVPLNNLGLNLASKLVNETSYRGRIGSLMYLIVTRHDISISIVLCTRYHSNPKKLHLIVMKRILRYLKGTLTLGLYYPKCLGFDLKRYSDSDYADCNMDRKSTLGACQILGGKLVCWSAKKQQSAAMSSAKAEYVAAAGCCASTYVSHPSPEAVKAELANIVENLILLHRMPILKTTFPMAWKILFTFVVQVLSGNYSSTEQVNSIQQLIAYYLYTRTMVDIGEIIYSDLITMLINKSRQKMKVLGVLLPSRVAQFLQRTHPKSPHIELTSFMVAVNNGENSLAPLPFTIKKKKGKSHTTLPQS</sequence>
<dbReference type="PANTHER" id="PTHR11439:SF495">
    <property type="entry name" value="REVERSE TRANSCRIPTASE, RNA-DEPENDENT DNA POLYMERASE-RELATED"/>
    <property type="match status" value="1"/>
</dbReference>
<comment type="caution">
    <text evidence="2">The sequence shown here is derived from an EMBL/GenBank/DDBJ whole genome shotgun (WGS) entry which is preliminary data.</text>
</comment>
<dbReference type="EMBL" id="BKCJ010007611">
    <property type="protein sequence ID" value="GEU78126.1"/>
    <property type="molecule type" value="Genomic_DNA"/>
</dbReference>
<dbReference type="InterPro" id="IPR013103">
    <property type="entry name" value="RVT_2"/>
</dbReference>
<reference evidence="2" key="1">
    <citation type="journal article" date="2019" name="Sci. Rep.">
        <title>Draft genome of Tanacetum cinerariifolium, the natural source of mosquito coil.</title>
        <authorList>
            <person name="Yamashiro T."/>
            <person name="Shiraishi A."/>
            <person name="Satake H."/>
            <person name="Nakayama K."/>
        </authorList>
    </citation>
    <scope>NUCLEOTIDE SEQUENCE</scope>
</reference>
<evidence type="ECO:0000313" key="2">
    <source>
        <dbReference type="EMBL" id="GEU78126.1"/>
    </source>
</evidence>
<evidence type="ECO:0000259" key="1">
    <source>
        <dbReference type="Pfam" id="PF07727"/>
    </source>
</evidence>
<dbReference type="PANTHER" id="PTHR11439">
    <property type="entry name" value="GAG-POL-RELATED RETROTRANSPOSON"/>
    <property type="match status" value="1"/>
</dbReference>
<dbReference type="Pfam" id="PF07727">
    <property type="entry name" value="RVT_2"/>
    <property type="match status" value="1"/>
</dbReference>
<dbReference type="AlphaFoldDB" id="A0A699GKW8"/>
<dbReference type="CDD" id="cd09272">
    <property type="entry name" value="RNase_HI_RT_Ty1"/>
    <property type="match status" value="1"/>
</dbReference>
<gene>
    <name evidence="2" type="ORF">Tci_050104</name>
</gene>